<dbReference type="PANTHER" id="PTHR30595">
    <property type="entry name" value="GLPR-RELATED TRANSCRIPTIONAL REPRESSOR"/>
    <property type="match status" value="1"/>
</dbReference>
<proteinExistence type="predicted"/>
<protein>
    <submittedName>
        <fullName evidence="2">Putative DNA binding domain-containing protein</fullName>
    </submittedName>
</protein>
<dbReference type="Gene3D" id="3.30.950.30">
    <property type="entry name" value="Schlafen, AAA domain"/>
    <property type="match status" value="1"/>
</dbReference>
<dbReference type="PANTHER" id="PTHR30595:SF6">
    <property type="entry name" value="SCHLAFEN ALBA-2 DOMAIN-CONTAINING PROTEIN"/>
    <property type="match status" value="1"/>
</dbReference>
<dbReference type="InterPro" id="IPR007421">
    <property type="entry name" value="Schlafen_AlbA_2_dom"/>
</dbReference>
<dbReference type="Gene3D" id="3.30.565.60">
    <property type="match status" value="1"/>
</dbReference>
<gene>
    <name evidence="2" type="ORF">HW450_04875</name>
</gene>
<dbReference type="InterPro" id="IPR038475">
    <property type="entry name" value="RecG_C_sf"/>
</dbReference>
<evidence type="ECO:0000259" key="1">
    <source>
        <dbReference type="Pfam" id="PF04326"/>
    </source>
</evidence>
<feature type="domain" description="Schlafen AlbA-2" evidence="1">
    <location>
        <begin position="23"/>
        <end position="137"/>
    </location>
</feature>
<dbReference type="InterPro" id="IPR038461">
    <property type="entry name" value="Schlafen_AlbA_2_dom_sf"/>
</dbReference>
<evidence type="ECO:0000313" key="2">
    <source>
        <dbReference type="EMBL" id="QMV86054.1"/>
    </source>
</evidence>
<reference evidence="2 3" key="1">
    <citation type="submission" date="2020-07" db="EMBL/GenBank/DDBJ databases">
        <title>non toxigenic Corynebacterium sp. nov from a clinical source.</title>
        <authorList>
            <person name="Bernier A.-M."/>
            <person name="Bernard K."/>
        </authorList>
    </citation>
    <scope>NUCLEOTIDE SEQUENCE [LARGE SCALE GENOMIC DNA]</scope>
    <source>
        <strain evidence="3">NML 93-0612</strain>
    </source>
</reference>
<name>A0A7G5FHG3_9CORY</name>
<dbReference type="RefSeq" id="WP_182386869.1">
    <property type="nucleotide sequence ID" value="NZ_CP059833.1"/>
</dbReference>
<dbReference type="Pfam" id="PF04326">
    <property type="entry name" value="SLFN_AlbA_2"/>
    <property type="match status" value="1"/>
</dbReference>
<dbReference type="Proteomes" id="UP000515570">
    <property type="component" value="Chromosome"/>
</dbReference>
<dbReference type="AlphaFoldDB" id="A0A7G5FHG3"/>
<dbReference type="Pfam" id="PF13749">
    <property type="entry name" value="HATPase_c_4"/>
    <property type="match status" value="1"/>
</dbReference>
<keyword evidence="3" id="KW-1185">Reference proteome</keyword>
<evidence type="ECO:0000313" key="3">
    <source>
        <dbReference type="Proteomes" id="UP000515570"/>
    </source>
</evidence>
<accession>A0A7G5FHG3</accession>
<sequence>MQLNSGEVKAVLAELRSRRGDSASIEVKAAQGGLPADIGATVCAFANMPNGGTVMLGIGEERNFEILGVSEPAQLEAGLIEAARMSVDPCPHINSYVVQLQQKQVVIANIQGLDPLDRPARFHGKAYLRQSDGNYEMSATELRMLESSKLQVDVSATFEQRPVADTAVEDLDPALVAKFLSAARTRISRLAGIADDHKLLRTLGVTTATGELTLAGLYGLGNFPQGPLPSLAVTCAVRLPRSDTARLRNLETFHGPVPDLIQAVMQWVARNLDTVEQYQPDGHMKTVLELPLPAIREAVANALVHRDLRPLTVESGKSIDIRLEPGKLVIASPGGLKALSLDQLLSEELTRAEVNQRLYRIAKLITDPDGNSIIEGEGGGIQEILRQCERHAIAPPTFVDTGVKFTTIFWRNQLEQRKQKITASHDPVEILSLGKNAPLIYQVAQTKPDGFSLHDLEEELSLTEAQIRYALAPLLKKGIIHRDGGQGKKNTSYRLAP</sequence>
<organism evidence="2 3">
    <name type="scientific">Corynebacterium hindlerae</name>
    <dbReference type="NCBI Taxonomy" id="699041"/>
    <lineage>
        <taxon>Bacteria</taxon>
        <taxon>Bacillati</taxon>
        <taxon>Actinomycetota</taxon>
        <taxon>Actinomycetes</taxon>
        <taxon>Mycobacteriales</taxon>
        <taxon>Corynebacteriaceae</taxon>
        <taxon>Corynebacterium</taxon>
    </lineage>
</organism>
<dbReference type="EMBL" id="CP059833">
    <property type="protein sequence ID" value="QMV86054.1"/>
    <property type="molecule type" value="Genomic_DNA"/>
</dbReference>